<dbReference type="EMBL" id="FNRM01000001">
    <property type="protein sequence ID" value="SEA10341.1"/>
    <property type="molecule type" value="Genomic_DNA"/>
</dbReference>
<dbReference type="RefSeq" id="WP_091339365.1">
    <property type="nucleotide sequence ID" value="NZ_FNRM01000001.1"/>
</dbReference>
<dbReference type="PANTHER" id="PTHR24198">
    <property type="entry name" value="ANKYRIN REPEAT AND PROTEIN KINASE DOMAIN-CONTAINING PROTEIN"/>
    <property type="match status" value="1"/>
</dbReference>
<keyword evidence="5" id="KW-1185">Reference proteome</keyword>
<dbReference type="SMART" id="SM00248">
    <property type="entry name" value="ANK"/>
    <property type="match status" value="3"/>
</dbReference>
<reference evidence="4 5" key="1">
    <citation type="submission" date="2016-10" db="EMBL/GenBank/DDBJ databases">
        <authorList>
            <person name="de Groot N.N."/>
        </authorList>
    </citation>
    <scope>NUCLEOTIDE SEQUENCE [LARGE SCALE GENOMIC DNA]</scope>
    <source>
        <strain evidence="4 5">CGMCC 1.3430</strain>
    </source>
</reference>
<dbReference type="STRING" id="152573.SAMN04488051_101668"/>
<dbReference type="InterPro" id="IPR002110">
    <property type="entry name" value="Ankyrin_rpt"/>
</dbReference>
<evidence type="ECO:0000313" key="5">
    <source>
        <dbReference type="Proteomes" id="UP000198773"/>
    </source>
</evidence>
<name>A0A1H3YGU6_ALKAM</name>
<dbReference type="Pfam" id="PF12796">
    <property type="entry name" value="Ank_2"/>
    <property type="match status" value="1"/>
</dbReference>
<evidence type="ECO:0000256" key="1">
    <source>
        <dbReference type="ARBA" id="ARBA00022737"/>
    </source>
</evidence>
<dbReference type="PROSITE" id="PS50088">
    <property type="entry name" value="ANK_REPEAT"/>
    <property type="match status" value="3"/>
</dbReference>
<organism evidence="4 5">
    <name type="scientific">Alkalimonas amylolytica</name>
    <dbReference type="NCBI Taxonomy" id="152573"/>
    <lineage>
        <taxon>Bacteria</taxon>
        <taxon>Pseudomonadati</taxon>
        <taxon>Pseudomonadota</taxon>
        <taxon>Gammaproteobacteria</taxon>
        <taxon>Alkalimonas</taxon>
    </lineage>
</organism>
<sequence length="907" mass="102847">MSSLPLIESILLEIRQSAGIQGYPTNKKDKFAKGQLSLDMHRLMGEETLEAIFGAFDMDPQMQRDAMHNLKEFANAYKHIENSTWTFAADLRQIVWDMLGYFLVPGLARRVAFWNLPQPLDAGMPGGRFWYLPEIIEQSGNTTLYMPVAQVVDWLLDLLGMPLEVFSDQRSDSTAGQHDGLKRSLYNWRVATPISPDSIEKYFADDAQLSFKGAFQLNDTQTPAEQFEAALQFVKGKMLTVDELRVEIPMAQAGRLEDILAGSVGEDEQATFVACIAQRYAAPSMKTIRQRFLLARTVQDGYCRLLKLLCPDVDRQCVDEQQNKVLQLFSIYKFVYNTTIAAWRNYGDQGEVAENHWFEEQLPEWDKFGIFLSILPSRYSTANQELAQLLTRRFYNMTPGEPLEDHIGMNPESVAKIIRRNADRAESFCSEIVRAEQLLSKMQVASPWRALQHEQSYWVVSQVAAHPQLSTNARSLVVNRLRELAASPADTVQAILLELNGYLNGERKQRTKDTPAKVAILLAEAEESQGYELWKSPILQYKAKHLLACNQFEDAGKCFREALDAINERNYGPVRGEIARDAFALSVANQKLIHNNHEKFYREMLAGGMMNECEEMPSIEETARWVSEYFWDTLYEPYPGVPAIVRGSSKQFDRAFKELLKLLDAGTENELAQWIKSNRQLLNSNLPDVDGNSVLMLLFKMRSSFVDRLPIIKQMAPFELQDDVNRFNLLLKKWRNFIGQLAKEHPKQLNIVDIKGQTPLMLAAQAGDDELVKIMLEAGANPDLQDIKGMTALHSATKSNSVDCVNYLLELPCRLDLVAVDGRTPLHTATWMGNQDAVRQLISIAPKMAWQRDAGNNTPLELAEHLLENSDEFERLSKERAKFGTRCATPEELQQVVQALENVAAVC</sequence>
<feature type="repeat" description="ANK" evidence="3">
    <location>
        <begin position="788"/>
        <end position="810"/>
    </location>
</feature>
<dbReference type="SUPFAM" id="SSF48403">
    <property type="entry name" value="Ankyrin repeat"/>
    <property type="match status" value="1"/>
</dbReference>
<evidence type="ECO:0000313" key="4">
    <source>
        <dbReference type="EMBL" id="SEA10341.1"/>
    </source>
</evidence>
<dbReference type="OrthoDB" id="7029844at2"/>
<dbReference type="InterPro" id="IPR036770">
    <property type="entry name" value="Ankyrin_rpt-contain_sf"/>
</dbReference>
<feature type="repeat" description="ANK" evidence="3">
    <location>
        <begin position="755"/>
        <end position="787"/>
    </location>
</feature>
<dbReference type="Gene3D" id="1.25.40.20">
    <property type="entry name" value="Ankyrin repeat-containing domain"/>
    <property type="match status" value="2"/>
</dbReference>
<protein>
    <submittedName>
        <fullName evidence="4">Ankyrin repeat</fullName>
    </submittedName>
</protein>
<accession>A0A1H3YGU6</accession>
<evidence type="ECO:0000256" key="3">
    <source>
        <dbReference type="PROSITE-ProRule" id="PRU00023"/>
    </source>
</evidence>
<feature type="repeat" description="ANK" evidence="3">
    <location>
        <begin position="821"/>
        <end position="843"/>
    </location>
</feature>
<dbReference type="AlphaFoldDB" id="A0A1H3YGU6"/>
<keyword evidence="1" id="KW-0677">Repeat</keyword>
<dbReference type="PANTHER" id="PTHR24198:SF165">
    <property type="entry name" value="ANKYRIN REPEAT-CONTAINING PROTEIN-RELATED"/>
    <property type="match status" value="1"/>
</dbReference>
<proteinExistence type="predicted"/>
<keyword evidence="2 3" id="KW-0040">ANK repeat</keyword>
<dbReference type="Proteomes" id="UP000198773">
    <property type="component" value="Unassembled WGS sequence"/>
</dbReference>
<gene>
    <name evidence="4" type="ORF">SAMN04488051_101668</name>
</gene>
<dbReference type="PROSITE" id="PS50297">
    <property type="entry name" value="ANK_REP_REGION"/>
    <property type="match status" value="3"/>
</dbReference>
<evidence type="ECO:0000256" key="2">
    <source>
        <dbReference type="ARBA" id="ARBA00023043"/>
    </source>
</evidence>